<reference evidence="2 3" key="1">
    <citation type="submission" date="2020-08" db="EMBL/GenBank/DDBJ databases">
        <title>Sequencing the genomes of 1000 actinobacteria strains.</title>
        <authorList>
            <person name="Klenk H.-P."/>
        </authorList>
    </citation>
    <scope>NUCLEOTIDE SEQUENCE [LARGE SCALE GENOMIC DNA]</scope>
    <source>
        <strain evidence="2 3">DSM 45584</strain>
    </source>
</reference>
<accession>A0A840QDY2</accession>
<evidence type="ECO:0000313" key="3">
    <source>
        <dbReference type="Proteomes" id="UP000584374"/>
    </source>
</evidence>
<dbReference type="Pfam" id="PF04149">
    <property type="entry name" value="DUF397"/>
    <property type="match status" value="1"/>
</dbReference>
<comment type="caution">
    <text evidence="2">The sequence shown here is derived from an EMBL/GenBank/DDBJ whole genome shotgun (WGS) entry which is preliminary data.</text>
</comment>
<dbReference type="EMBL" id="JACHIW010000001">
    <property type="protein sequence ID" value="MBB5156779.1"/>
    <property type="molecule type" value="Genomic_DNA"/>
</dbReference>
<dbReference type="AlphaFoldDB" id="A0A840QDY2"/>
<feature type="domain" description="DUF397" evidence="1">
    <location>
        <begin position="29"/>
        <end position="80"/>
    </location>
</feature>
<evidence type="ECO:0000313" key="2">
    <source>
        <dbReference type="EMBL" id="MBB5156779.1"/>
    </source>
</evidence>
<evidence type="ECO:0000259" key="1">
    <source>
        <dbReference type="Pfam" id="PF04149"/>
    </source>
</evidence>
<dbReference type="InterPro" id="IPR007278">
    <property type="entry name" value="DUF397"/>
</dbReference>
<sequence>MGPAVSSKLIADVIKEGDDIMTLPREPKNWRKSSRSTQTDNCVEVGRIGDGAAVRDTKDRAAGYFTASAGQWSAFIAAVKGDRFEV</sequence>
<organism evidence="2 3">
    <name type="scientific">Saccharopolyspora phatthalungensis</name>
    <dbReference type="NCBI Taxonomy" id="664693"/>
    <lineage>
        <taxon>Bacteria</taxon>
        <taxon>Bacillati</taxon>
        <taxon>Actinomycetota</taxon>
        <taxon>Actinomycetes</taxon>
        <taxon>Pseudonocardiales</taxon>
        <taxon>Pseudonocardiaceae</taxon>
        <taxon>Saccharopolyspora</taxon>
    </lineage>
</organism>
<keyword evidence="3" id="KW-1185">Reference proteome</keyword>
<protein>
    <recommendedName>
        <fullName evidence="1">DUF397 domain-containing protein</fullName>
    </recommendedName>
</protein>
<name>A0A840QDY2_9PSEU</name>
<gene>
    <name evidence="2" type="ORF">BJ970_004313</name>
</gene>
<proteinExistence type="predicted"/>
<dbReference type="Proteomes" id="UP000584374">
    <property type="component" value="Unassembled WGS sequence"/>
</dbReference>